<reference evidence="6 7" key="1">
    <citation type="submission" date="2021-05" db="EMBL/GenBank/DDBJ databases">
        <title>Molecular characterization for Shewanella algae harboring chromosomal blaOXA-55-like strains isolated from clinical and environment sample.</title>
        <authorList>
            <person name="Ohama Y."/>
            <person name="Aoki K."/>
            <person name="Harada S."/>
            <person name="Moriya K."/>
            <person name="Ishii Y."/>
            <person name="Tateda K."/>
        </authorList>
    </citation>
    <scope>NUCLEOTIDE SEQUENCE [LARGE SCALE GENOMIC DNA]</scope>
    <source>
        <strain evidence="6 7">LMG 23746</strain>
    </source>
</reference>
<feature type="transmembrane region" description="Helical" evidence="4">
    <location>
        <begin position="65"/>
        <end position="83"/>
    </location>
</feature>
<feature type="domain" description="Methyl-accepting transducer" evidence="5">
    <location>
        <begin position="235"/>
        <end position="478"/>
    </location>
</feature>
<evidence type="ECO:0000256" key="2">
    <source>
        <dbReference type="ARBA" id="ARBA00023224"/>
    </source>
</evidence>
<dbReference type="SUPFAM" id="SSF58104">
    <property type="entry name" value="Methyl-accepting chemotaxis protein (MCP) signaling domain"/>
    <property type="match status" value="1"/>
</dbReference>
<evidence type="ECO:0000313" key="6">
    <source>
        <dbReference type="EMBL" id="GIU02163.1"/>
    </source>
</evidence>
<keyword evidence="4" id="KW-0812">Transmembrane</keyword>
<keyword evidence="4" id="KW-1133">Transmembrane helix</keyword>
<evidence type="ECO:0000256" key="4">
    <source>
        <dbReference type="SAM" id="Phobius"/>
    </source>
</evidence>
<keyword evidence="4" id="KW-0472">Membrane</keyword>
<evidence type="ECO:0000313" key="7">
    <source>
        <dbReference type="Proteomes" id="UP000761574"/>
    </source>
</evidence>
<proteinExistence type="predicted"/>
<gene>
    <name evidence="6" type="ORF">TUM4630_32910</name>
</gene>
<comment type="caution">
    <text evidence="6">The sequence shown here is derived from an EMBL/GenBank/DDBJ whole genome shotgun (WGS) entry which is preliminary data.</text>
</comment>
<feature type="transmembrane region" description="Helical" evidence="4">
    <location>
        <begin position="151"/>
        <end position="174"/>
    </location>
</feature>
<evidence type="ECO:0000256" key="1">
    <source>
        <dbReference type="ARBA" id="ARBA00004370"/>
    </source>
</evidence>
<feature type="transmembrane region" description="Helical" evidence="4">
    <location>
        <begin position="113"/>
        <end position="131"/>
    </location>
</feature>
<protein>
    <submittedName>
        <fullName evidence="6">Methyl-accepting chemotaxis protein</fullName>
    </submittedName>
</protein>
<feature type="transmembrane region" description="Helical" evidence="4">
    <location>
        <begin position="89"/>
        <end position="106"/>
    </location>
</feature>
<organism evidence="6 7">
    <name type="scientific">Shewanella algidipiscicola</name>
    <dbReference type="NCBI Taxonomy" id="614070"/>
    <lineage>
        <taxon>Bacteria</taxon>
        <taxon>Pseudomonadati</taxon>
        <taxon>Pseudomonadota</taxon>
        <taxon>Gammaproteobacteria</taxon>
        <taxon>Alteromonadales</taxon>
        <taxon>Shewanellaceae</taxon>
        <taxon>Shewanella</taxon>
    </lineage>
</organism>
<name>A0ABQ4NSK4_9GAMM</name>
<evidence type="ECO:0000259" key="5">
    <source>
        <dbReference type="PROSITE" id="PS50111"/>
    </source>
</evidence>
<comment type="subcellular location">
    <subcellularLocation>
        <location evidence="1">Membrane</location>
    </subcellularLocation>
</comment>
<dbReference type="Gene3D" id="1.10.287.950">
    <property type="entry name" value="Methyl-accepting chemotaxis protein"/>
    <property type="match status" value="1"/>
</dbReference>
<dbReference type="PANTHER" id="PTHR32089">
    <property type="entry name" value="METHYL-ACCEPTING CHEMOTAXIS PROTEIN MCPB"/>
    <property type="match status" value="1"/>
</dbReference>
<keyword evidence="2 3" id="KW-0807">Transducer</keyword>
<dbReference type="RefSeq" id="WP_119979160.1">
    <property type="nucleotide sequence ID" value="NZ_BPFB01000057.1"/>
</dbReference>
<dbReference type="EMBL" id="BPFB01000057">
    <property type="protein sequence ID" value="GIU02163.1"/>
    <property type="molecule type" value="Genomic_DNA"/>
</dbReference>
<dbReference type="SMART" id="SM00283">
    <property type="entry name" value="MA"/>
    <property type="match status" value="1"/>
</dbReference>
<dbReference type="Pfam" id="PF00015">
    <property type="entry name" value="MCPsignal"/>
    <property type="match status" value="1"/>
</dbReference>
<evidence type="ECO:0000256" key="3">
    <source>
        <dbReference type="PROSITE-ProRule" id="PRU00284"/>
    </source>
</evidence>
<dbReference type="InterPro" id="IPR004089">
    <property type="entry name" value="MCPsignal_dom"/>
</dbReference>
<sequence length="500" mass="54697">MNSTPHQVELTQRNDLYIFRILLAQIPILFLSGFVGAQLTLIASISAVAILLLVLLSYQLLKGTHLFGIVAAVLMMTVSAALIQTQMGMIEMHFHIFASMAVFLIYQRWQPLLAALLTVAVHHVLFTAIQLQQGSFMSIPIMIFAGECNWMITFVHAVFALAETSILMLIASFMRRESLANQRIAMAIESISHNKDLTVRLASDSSAESAFNSMLDQLSQLFADYRDIAQQMSVTTDELNANSDKTLQEVGHYNEQAKTISYTTQDVIARINEVVANSQLSAEQAKSAADLSIADRQTALDVMKDMRLLEANTTEIRGSLTELTTDVSAITSLLQGIRSISEQTNLLALNAAIEAARAGESGRGFAVVADEVRALAQRTSQSTDEISAVLDRLNLSMVKTVESMDLGQKRTLENVEHTQRIAEGLGVRSEQIGEVAQLSSRVADETRSQSHVLGNVGHDILQNAEAISQLALQVQSLSEASLAIQDIAKTYQVKAAIYKV</sequence>
<keyword evidence="7" id="KW-1185">Reference proteome</keyword>
<feature type="transmembrane region" description="Helical" evidence="4">
    <location>
        <begin position="16"/>
        <end position="35"/>
    </location>
</feature>
<accession>A0ABQ4NSK4</accession>
<dbReference type="Proteomes" id="UP000761574">
    <property type="component" value="Unassembled WGS sequence"/>
</dbReference>
<feature type="transmembrane region" description="Helical" evidence="4">
    <location>
        <begin position="41"/>
        <end position="58"/>
    </location>
</feature>
<dbReference type="PANTHER" id="PTHR32089:SF112">
    <property type="entry name" value="LYSOZYME-LIKE PROTEIN-RELATED"/>
    <property type="match status" value="1"/>
</dbReference>
<dbReference type="PROSITE" id="PS50111">
    <property type="entry name" value="CHEMOTAXIS_TRANSDUC_2"/>
    <property type="match status" value="1"/>
</dbReference>